<evidence type="ECO:0000256" key="3">
    <source>
        <dbReference type="ARBA" id="ARBA00023163"/>
    </source>
</evidence>
<dbReference type="EMBL" id="JAUSUG010000001">
    <property type="protein sequence ID" value="MDQ0252725.1"/>
    <property type="molecule type" value="Genomic_DNA"/>
</dbReference>
<dbReference type="Pfam" id="PF07702">
    <property type="entry name" value="UTRA"/>
    <property type="match status" value="1"/>
</dbReference>
<dbReference type="SUPFAM" id="SSF64288">
    <property type="entry name" value="Chorismate lyase-like"/>
    <property type="match status" value="1"/>
</dbReference>
<keyword evidence="3" id="KW-0804">Transcription</keyword>
<gene>
    <name evidence="5" type="ORF">J2S74_000097</name>
</gene>
<evidence type="ECO:0000313" key="5">
    <source>
        <dbReference type="EMBL" id="MDQ0252725.1"/>
    </source>
</evidence>
<evidence type="ECO:0000259" key="4">
    <source>
        <dbReference type="PROSITE" id="PS50949"/>
    </source>
</evidence>
<dbReference type="PANTHER" id="PTHR44846">
    <property type="entry name" value="MANNOSYL-D-GLYCERATE TRANSPORT/METABOLISM SYSTEM REPRESSOR MNGR-RELATED"/>
    <property type="match status" value="1"/>
</dbReference>
<keyword evidence="6" id="KW-1185">Reference proteome</keyword>
<sequence length="244" mass="27911">MMQLQHNSVIPLYHQLKEILKASIDNGIWNPGDKIPSENELMSQYEVSRNTAKKAIEELVQDGILYRVQGKGTFVSKPKLEQSLTNFYSFSKVLKEKGMNPSDTLLNIENVFPTSKMKEALELSDGESVIEIKRLRSANKEPFILESSFLPSKFIKDIHVLNRIGTISLYDLLDEEFNITVSRAKEAFEPVLIRDNESNYLETEVGKPALLIERIAYTDKGVPIEFCKSIVRGDRCRFYTELTK</sequence>
<dbReference type="InterPro" id="IPR000524">
    <property type="entry name" value="Tscrpt_reg_HTH_GntR"/>
</dbReference>
<dbReference type="SMART" id="SM00866">
    <property type="entry name" value="UTRA"/>
    <property type="match status" value="1"/>
</dbReference>
<dbReference type="SUPFAM" id="SSF46785">
    <property type="entry name" value="Winged helix' DNA-binding domain"/>
    <property type="match status" value="1"/>
</dbReference>
<dbReference type="PROSITE" id="PS50949">
    <property type="entry name" value="HTH_GNTR"/>
    <property type="match status" value="1"/>
</dbReference>
<evidence type="ECO:0000256" key="2">
    <source>
        <dbReference type="ARBA" id="ARBA00023125"/>
    </source>
</evidence>
<proteinExistence type="predicted"/>
<dbReference type="PANTHER" id="PTHR44846:SF1">
    <property type="entry name" value="MANNOSYL-D-GLYCERATE TRANSPORT_METABOLISM SYSTEM REPRESSOR MNGR-RELATED"/>
    <property type="match status" value="1"/>
</dbReference>
<dbReference type="RefSeq" id="WP_307320455.1">
    <property type="nucleotide sequence ID" value="NZ_JAUSUG010000001.1"/>
</dbReference>
<dbReference type="InterPro" id="IPR036390">
    <property type="entry name" value="WH_DNA-bd_sf"/>
</dbReference>
<dbReference type="CDD" id="cd07377">
    <property type="entry name" value="WHTH_GntR"/>
    <property type="match status" value="1"/>
</dbReference>
<evidence type="ECO:0000313" key="6">
    <source>
        <dbReference type="Proteomes" id="UP001230005"/>
    </source>
</evidence>
<dbReference type="InterPro" id="IPR028978">
    <property type="entry name" value="Chorismate_lyase_/UTRA_dom_sf"/>
</dbReference>
<protein>
    <submittedName>
        <fullName evidence="5">GntR family transcriptional regulator</fullName>
    </submittedName>
</protein>
<accession>A0ABT9ZP61</accession>
<dbReference type="Proteomes" id="UP001230005">
    <property type="component" value="Unassembled WGS sequence"/>
</dbReference>
<organism evidence="5 6">
    <name type="scientific">Evansella vedderi</name>
    <dbReference type="NCBI Taxonomy" id="38282"/>
    <lineage>
        <taxon>Bacteria</taxon>
        <taxon>Bacillati</taxon>
        <taxon>Bacillota</taxon>
        <taxon>Bacilli</taxon>
        <taxon>Bacillales</taxon>
        <taxon>Bacillaceae</taxon>
        <taxon>Evansella</taxon>
    </lineage>
</organism>
<dbReference type="InterPro" id="IPR050679">
    <property type="entry name" value="Bact_HTH_transcr_reg"/>
</dbReference>
<dbReference type="Gene3D" id="1.10.10.10">
    <property type="entry name" value="Winged helix-like DNA-binding domain superfamily/Winged helix DNA-binding domain"/>
    <property type="match status" value="1"/>
</dbReference>
<dbReference type="PRINTS" id="PR00035">
    <property type="entry name" value="HTHGNTR"/>
</dbReference>
<keyword evidence="1" id="KW-0805">Transcription regulation</keyword>
<feature type="domain" description="HTH gntR-type" evidence="4">
    <location>
        <begin position="10"/>
        <end position="78"/>
    </location>
</feature>
<evidence type="ECO:0000256" key="1">
    <source>
        <dbReference type="ARBA" id="ARBA00023015"/>
    </source>
</evidence>
<name>A0ABT9ZP61_9BACI</name>
<keyword evidence="2" id="KW-0238">DNA-binding</keyword>
<dbReference type="InterPro" id="IPR036388">
    <property type="entry name" value="WH-like_DNA-bd_sf"/>
</dbReference>
<comment type="caution">
    <text evidence="5">The sequence shown here is derived from an EMBL/GenBank/DDBJ whole genome shotgun (WGS) entry which is preliminary data.</text>
</comment>
<dbReference type="InterPro" id="IPR011663">
    <property type="entry name" value="UTRA"/>
</dbReference>
<dbReference type="SMART" id="SM00345">
    <property type="entry name" value="HTH_GNTR"/>
    <property type="match status" value="1"/>
</dbReference>
<reference evidence="5 6" key="1">
    <citation type="submission" date="2023-07" db="EMBL/GenBank/DDBJ databases">
        <title>Genomic Encyclopedia of Type Strains, Phase IV (KMG-IV): sequencing the most valuable type-strain genomes for metagenomic binning, comparative biology and taxonomic classification.</title>
        <authorList>
            <person name="Goeker M."/>
        </authorList>
    </citation>
    <scope>NUCLEOTIDE SEQUENCE [LARGE SCALE GENOMIC DNA]</scope>
    <source>
        <strain evidence="5 6">DSM 9768</strain>
    </source>
</reference>
<dbReference type="Pfam" id="PF00392">
    <property type="entry name" value="GntR"/>
    <property type="match status" value="1"/>
</dbReference>
<dbReference type="Gene3D" id="3.40.1410.10">
    <property type="entry name" value="Chorismate lyase-like"/>
    <property type="match status" value="1"/>
</dbReference>